<evidence type="ECO:0000259" key="3">
    <source>
        <dbReference type="PROSITE" id="PS51724"/>
    </source>
</evidence>
<dbReference type="Gene3D" id="3.30.70.1070">
    <property type="entry name" value="Sporulation related repeat"/>
    <property type="match status" value="1"/>
</dbReference>
<dbReference type="Proteomes" id="UP000056090">
    <property type="component" value="Chromosome"/>
</dbReference>
<proteinExistence type="predicted"/>
<organism evidence="4 5">
    <name type="scientific">Alteromonas australica</name>
    <dbReference type="NCBI Taxonomy" id="589873"/>
    <lineage>
        <taxon>Bacteria</taxon>
        <taxon>Pseudomonadati</taxon>
        <taxon>Pseudomonadota</taxon>
        <taxon>Gammaproteobacteria</taxon>
        <taxon>Alteromonadales</taxon>
        <taxon>Alteromonadaceae</taxon>
        <taxon>Alteromonas/Salinimonas group</taxon>
        <taxon>Alteromonas</taxon>
    </lineage>
</organism>
<evidence type="ECO:0000256" key="1">
    <source>
        <dbReference type="SAM" id="MobiDB-lite"/>
    </source>
</evidence>
<feature type="region of interest" description="Disordered" evidence="1">
    <location>
        <begin position="1"/>
        <end position="31"/>
    </location>
</feature>
<protein>
    <submittedName>
        <fullName evidence="4">Cell division protein FtsN</fullName>
    </submittedName>
</protein>
<evidence type="ECO:0000313" key="5">
    <source>
        <dbReference type="Proteomes" id="UP000056090"/>
    </source>
</evidence>
<keyword evidence="4" id="KW-0131">Cell cycle</keyword>
<reference evidence="4 5" key="1">
    <citation type="submission" date="2014-06" db="EMBL/GenBank/DDBJ databases">
        <title>Genomes of Alteromonas australica, a world apart.</title>
        <authorList>
            <person name="Gonzaga A."/>
            <person name="Lopez-Perez M."/>
            <person name="Rodriguez-Valera F."/>
        </authorList>
    </citation>
    <scope>NUCLEOTIDE SEQUENCE [LARGE SCALE GENOMIC DNA]</scope>
    <source>
        <strain evidence="4 5">H 17</strain>
    </source>
</reference>
<dbReference type="InterPro" id="IPR052521">
    <property type="entry name" value="Cell_div_SPOR-domain"/>
</dbReference>
<dbReference type="AlphaFoldDB" id="A0A075P024"/>
<feature type="transmembrane region" description="Helical" evidence="2">
    <location>
        <begin position="35"/>
        <end position="59"/>
    </location>
</feature>
<keyword evidence="2" id="KW-0812">Transmembrane</keyword>
<dbReference type="KEGG" id="aal:EP13_16975"/>
<dbReference type="EMBL" id="CP008849">
    <property type="protein sequence ID" value="AIG00235.1"/>
    <property type="molecule type" value="Genomic_DNA"/>
</dbReference>
<keyword evidence="4" id="KW-0132">Cell division</keyword>
<feature type="compositionally biased region" description="Low complexity" evidence="1">
    <location>
        <begin position="20"/>
        <end position="31"/>
    </location>
</feature>
<gene>
    <name evidence="4" type="ORF">EP13_16975</name>
</gene>
<evidence type="ECO:0000313" key="4">
    <source>
        <dbReference type="EMBL" id="AIG00235.1"/>
    </source>
</evidence>
<dbReference type="InterPro" id="IPR036680">
    <property type="entry name" value="SPOR-like_sf"/>
</dbReference>
<dbReference type="Pfam" id="PF05036">
    <property type="entry name" value="SPOR"/>
    <property type="match status" value="1"/>
</dbReference>
<evidence type="ECO:0000256" key="2">
    <source>
        <dbReference type="SAM" id="Phobius"/>
    </source>
</evidence>
<keyword evidence="2" id="KW-1133">Transmembrane helix</keyword>
<dbReference type="GO" id="GO:0042834">
    <property type="term" value="F:peptidoglycan binding"/>
    <property type="evidence" value="ECO:0007669"/>
    <property type="project" value="InterPro"/>
</dbReference>
<accession>A0A075P024</accession>
<name>A0A075P024_9ALTE</name>
<dbReference type="eggNOG" id="COG3087">
    <property type="taxonomic scope" value="Bacteria"/>
</dbReference>
<dbReference type="PANTHER" id="PTHR38687">
    <property type="entry name" value="CELL DIVISION PROTEIN DEDD-RELATED"/>
    <property type="match status" value="1"/>
</dbReference>
<feature type="domain" description="SPOR" evidence="3">
    <location>
        <begin position="111"/>
        <end position="190"/>
    </location>
</feature>
<keyword evidence="5" id="KW-1185">Reference proteome</keyword>
<keyword evidence="2" id="KW-0472">Membrane</keyword>
<dbReference type="PANTHER" id="PTHR38687:SF2">
    <property type="entry name" value="CELL DIVISION PROTEIN FTSN"/>
    <property type="match status" value="1"/>
</dbReference>
<dbReference type="RefSeq" id="WP_044058248.1">
    <property type="nucleotide sequence ID" value="NZ_CBCSKJ010000007.1"/>
</dbReference>
<dbReference type="GeneID" id="78256574"/>
<sequence>MAQRDYVSRGRPPQKKKPNNKNNQRKQVQQSKQGAVASFPIVRLVIVVVLLIGFGVFLWSIKDNASTEVDTEIARPVAPTEEALPELPEEEWEYIRTLPGYEVEVDVEAQEKSDKRYLMQCASFRTRAQAEEMKAKIAFQGLEALIRHSSGSNGDWFRVILGPYESKRDAEKAKHSLRKVNIATCQIWYWNL</sequence>
<dbReference type="GO" id="GO:0051301">
    <property type="term" value="P:cell division"/>
    <property type="evidence" value="ECO:0007669"/>
    <property type="project" value="UniProtKB-KW"/>
</dbReference>
<dbReference type="SUPFAM" id="SSF110997">
    <property type="entry name" value="Sporulation related repeat"/>
    <property type="match status" value="1"/>
</dbReference>
<dbReference type="InterPro" id="IPR007730">
    <property type="entry name" value="SPOR-like_dom"/>
</dbReference>
<dbReference type="PROSITE" id="PS51724">
    <property type="entry name" value="SPOR"/>
    <property type="match status" value="1"/>
</dbReference>